<keyword evidence="1" id="KW-0812">Transmembrane</keyword>
<keyword evidence="1" id="KW-0472">Membrane</keyword>
<proteinExistence type="predicted"/>
<keyword evidence="1" id="KW-1133">Transmembrane helix</keyword>
<name>A0A0A9BFJ0_ARUDO</name>
<feature type="transmembrane region" description="Helical" evidence="1">
    <location>
        <begin position="107"/>
        <end position="126"/>
    </location>
</feature>
<dbReference type="EMBL" id="GBRH01235809">
    <property type="protein sequence ID" value="JAD62086.1"/>
    <property type="molecule type" value="Transcribed_RNA"/>
</dbReference>
<sequence length="138" mass="15688">MPPNLGLFFLATVRSLASDADLRHGERLPAARSMLGREEEAYKRGSGCKVVALLRVIHQRARRGTAGAVPQPRHSWGGDSIWRQGTSMRLLLRIRQTKMRDRNLRRLLHCVVALLLAYTWGFHALWAQDFGARCRLNC</sequence>
<evidence type="ECO:0000313" key="2">
    <source>
        <dbReference type="EMBL" id="JAD62086.1"/>
    </source>
</evidence>
<organism evidence="2">
    <name type="scientific">Arundo donax</name>
    <name type="common">Giant reed</name>
    <name type="synonym">Donax arundinaceus</name>
    <dbReference type="NCBI Taxonomy" id="35708"/>
    <lineage>
        <taxon>Eukaryota</taxon>
        <taxon>Viridiplantae</taxon>
        <taxon>Streptophyta</taxon>
        <taxon>Embryophyta</taxon>
        <taxon>Tracheophyta</taxon>
        <taxon>Spermatophyta</taxon>
        <taxon>Magnoliopsida</taxon>
        <taxon>Liliopsida</taxon>
        <taxon>Poales</taxon>
        <taxon>Poaceae</taxon>
        <taxon>PACMAD clade</taxon>
        <taxon>Arundinoideae</taxon>
        <taxon>Arundineae</taxon>
        <taxon>Arundo</taxon>
    </lineage>
</organism>
<accession>A0A0A9BFJ0</accession>
<protein>
    <submittedName>
        <fullName evidence="2">Cyclin IaZm</fullName>
    </submittedName>
</protein>
<reference evidence="2" key="2">
    <citation type="journal article" date="2015" name="Data Brief">
        <title>Shoot transcriptome of the giant reed, Arundo donax.</title>
        <authorList>
            <person name="Barrero R.A."/>
            <person name="Guerrero F.D."/>
            <person name="Moolhuijzen P."/>
            <person name="Goolsby J.A."/>
            <person name="Tidwell J."/>
            <person name="Bellgard S.E."/>
            <person name="Bellgard M.I."/>
        </authorList>
    </citation>
    <scope>NUCLEOTIDE SEQUENCE</scope>
    <source>
        <tissue evidence="2">Shoot tissue taken approximately 20 cm above the soil surface</tissue>
    </source>
</reference>
<evidence type="ECO:0000256" key="1">
    <source>
        <dbReference type="SAM" id="Phobius"/>
    </source>
</evidence>
<reference evidence="2" key="1">
    <citation type="submission" date="2014-09" db="EMBL/GenBank/DDBJ databases">
        <authorList>
            <person name="Magalhaes I.L.F."/>
            <person name="Oliveira U."/>
            <person name="Santos F.R."/>
            <person name="Vidigal T.H.D.A."/>
            <person name="Brescovit A.D."/>
            <person name="Santos A.J."/>
        </authorList>
    </citation>
    <scope>NUCLEOTIDE SEQUENCE</scope>
    <source>
        <tissue evidence="2">Shoot tissue taken approximately 20 cm above the soil surface</tissue>
    </source>
</reference>
<dbReference type="AlphaFoldDB" id="A0A0A9BFJ0"/>